<accession>A0A8S1ZZD0</accession>
<evidence type="ECO:0000256" key="2">
    <source>
        <dbReference type="ARBA" id="ARBA00022614"/>
    </source>
</evidence>
<keyword evidence="6 10" id="KW-1133">Transmembrane helix</keyword>
<feature type="region of interest" description="Disordered" evidence="9">
    <location>
        <begin position="297"/>
        <end position="352"/>
    </location>
</feature>
<keyword evidence="5" id="KW-0677">Repeat</keyword>
<proteinExistence type="predicted"/>
<evidence type="ECO:0000256" key="7">
    <source>
        <dbReference type="ARBA" id="ARBA00023136"/>
    </source>
</evidence>
<gene>
    <name evidence="13" type="ORF">AARE701A_LOCUS8951</name>
</gene>
<keyword evidence="8" id="KW-0675">Receptor</keyword>
<feature type="compositionally biased region" description="Basic and acidic residues" evidence="9">
    <location>
        <begin position="307"/>
        <end position="319"/>
    </location>
</feature>
<feature type="transmembrane region" description="Helical" evidence="10">
    <location>
        <begin position="966"/>
        <end position="988"/>
    </location>
</feature>
<dbReference type="GO" id="GO:0016020">
    <property type="term" value="C:membrane"/>
    <property type="evidence" value="ECO:0007669"/>
    <property type="project" value="UniProtKB-SubCell"/>
</dbReference>
<dbReference type="Proteomes" id="UP000682877">
    <property type="component" value="Chromosome 3"/>
</dbReference>
<feature type="domain" description="Malectin-like" evidence="12">
    <location>
        <begin position="482"/>
        <end position="807"/>
    </location>
</feature>
<sequence length="2304" mass="262539">MMSKAAWEPEHDQVFVDLCVEQKMLGNQPEMQHILEAFQEMKGVRFTIDQLMNRWDTMIKQWKIWCRLVQCKDMKWDLHTNTFGASDQEWTNYLEMNPEAGQYRCNPPLFLKKLEIIFAGINLEGEGTSSGSKMKQFCEPHDEENDNGYKSKLSASDIAIRRRFKWPPSLHAIFVNVCFQESIKGTTPTRRNQRYTKEAWKMILEEINRITGVGYTHKQLESHFERTRTSWKNWCKTIASPIMKWDANTRKFGATEEDWDKYLKVNKKAGVFRWRHIPHADKLATIFKERIEPGKTKTRRYRKRVSDRHSESPQLHDHQPAPSSVVVYTNEPVTGSDNRADDAEPTPLIRSDSEDVVETVTPKMMEKIPVNASVKKKEYTIEECMECLDAMEEVEKGSDLYMFALNLFLTKDYRFLFLLLENSSLRMLWLLGLPMNCYFDNWGSYENVDFKILYHQLHQVLDEDSRHEDLVATIISLGFVSIDCGIPEDSSYNDETTDIKYVSDAAFVESGTIHSIDPEFQTISLEKQFQNVRSFPEGKRNCYDVQPPQGKGNKYLIRTRFMYGNYDNLGKAPDFDLYLGFNIWDSVTIDNETTIVTKEIIHTLRSDHVHVCLVDKDKGTPFLSVLELRLLKSDTYETPYDSLMLFKRWDLGGLGDLPVRYKDDVFDRIWIPLRFPKYTIFNASLTIDSNTNNGFQPARFVMNTATSPEDSSEHIIFYWEPKNITWKYYVYMHFAEVVELPSNETREFTVLLNEQEINMSSFSPRYLYTTTLSVQNPVSGPKLQFLLRRTAKSTLPPIINAVETYRVNEFLQAPTDQQDVDAIMRIKSKYGVKKSWLGDPCAPVKYPWKDINCSYVDNESPRIISVNLSSSGLTGEIDPAFSNLTLLHKLDLSNNSLTGTIPDFLGNLHNLTELNLEGNKLSGAIPVKLQERSRNKLLLLRVGGNPDLCVSASCQIPDEKKKKSVYIIPLAASVAGVLGLVIAIALFLQYKKRHRSGGSGGGVRTGPLDTTKRYYKYSEVVKITNNFERVLGQGGFGKVYHGVLKDDQVAVKILSESSAQGYKEFRAEVVAELKESVSRARTGGGSVASSVTDPAMTNFDSGMFPQARKFNCLPLVSFASFVVVAVLVCAQDQSGFVSIDCGIPKDSSYNDETTDIKYVSDAAFVESGTIHNIDPEFQTSSLEKQFQNVRSFPEVKRNCYEVQPPRGKGNKYLIRTRFMYGNYDNLGKAPEFDLYLGVNLWDSVTLENSTTIITKEIIHTLRSDKVHVCLVDKERGTPFLSVLELRLLNNDAYKTPSDSLMLYRRWDLGATGDLPARYKDDIFDRLWMPLMFQNFLILNTSLTIDPNSSNGFLPPSVVMSTAVAPMNSSQEDIMLYWEPLDPEWKFYIYIHFAEVEKLPSNETREFSVFLNKEQIDTTSVFRPSYLYTDTLYVQNPVSGPFLEFVLRQSVRSTRPPIINAIETYRINDFRELPTDQRDVDAIMKIKTKYKVKKNWLGDPCAPFGYPWQGINCSYTANNPPRIISVNLSFSGLTGQIDPVFITLTPLQKLDLSHNRLTGNIPDFLANLPDLTELNLEENRLTGILPEKLLERSKNRSLSLRVGGNPDLCVSGSCRNKKTQRNEYIIPSVASVTGLFVLLLALTSFWQFKKRQQSVKTGPLDTKRYYKYSEIVEITNNFDRVLGHGGFGKVYYGVLSGEQVAIKMLSKSSAQGYKEFRAEVVAELKESLFRARTSGDPGDISLKERTEMMMSMTLDPGVVPQPRGDLNIGQHKRIFKSMRKFMALFNFLLLVTYISFVGRFCVQAQDQSGFVSIDCGLPDGSRYRDEKTDINYISDSEFVESGTRSNIDPKFQTSSLDRQFNNVRSFPEAKRNCYDVKPLQGKGSKYLIRARFMYGNYDSLDKAPEFDLYLGVNLWDSVSIDNATTIVTKEIIYTLGSDHVHVCLVDKGRGTAFISVLELRLLKSNMYETPYDKLMLVARRDVGSISNDSVRYKDDAYDRLWTPRQLENFTTLNTPLTIDQNINNSFQPPLIVMRTANAPRKAIQYINMLLEPKDPKGKFYIFMHFAEIVELQRNETREFTILVNGEPIDPIVFSPRFLFTDTLSTKNPASGSRIEISIRPTNRSTLQPIINAIEAYQVNEFLQSPTHQLDVDAIRKIKTIYKLKKNWQGDPCVPVDYSWEGLDCDQNPPRIVSLNLSFSRLSGLIDPAFCNLTSIQKLDLSNNRLKGNVLDCFAYLPSLNELNLEGNQLTGLVPPKLLERSRTGSLKLSVGGNPGLFLSSSCQETKKTKGFVVPLVASIVGVLIL</sequence>
<evidence type="ECO:0008006" key="15">
    <source>
        <dbReference type="Google" id="ProtNLM"/>
    </source>
</evidence>
<dbReference type="Gene3D" id="3.30.200.20">
    <property type="entry name" value="Phosphorylase Kinase, domain 1"/>
    <property type="match status" value="2"/>
</dbReference>
<feature type="domain" description="Myb/SANT-like" evidence="11">
    <location>
        <begin position="7"/>
        <end position="93"/>
    </location>
</feature>
<feature type="compositionally biased region" description="Basic residues" evidence="9">
    <location>
        <begin position="297"/>
        <end position="306"/>
    </location>
</feature>
<evidence type="ECO:0000259" key="11">
    <source>
        <dbReference type="Pfam" id="PF12776"/>
    </source>
</evidence>
<keyword evidence="4" id="KW-0732">Signal</keyword>
<comment type="subcellular location">
    <subcellularLocation>
        <location evidence="1">Membrane</location>
        <topology evidence="1">Single-pass membrane protein</topology>
    </subcellularLocation>
</comment>
<evidence type="ECO:0000256" key="8">
    <source>
        <dbReference type="ARBA" id="ARBA00023170"/>
    </source>
</evidence>
<feature type="transmembrane region" description="Helical" evidence="10">
    <location>
        <begin position="1623"/>
        <end position="1645"/>
    </location>
</feature>
<keyword evidence="2" id="KW-0433">Leucine-rich repeat</keyword>
<dbReference type="InterPro" id="IPR003591">
    <property type="entry name" value="Leu-rich_rpt_typical-subtyp"/>
</dbReference>
<evidence type="ECO:0000256" key="9">
    <source>
        <dbReference type="SAM" id="MobiDB-lite"/>
    </source>
</evidence>
<dbReference type="InterPro" id="IPR024752">
    <property type="entry name" value="Myb/SANT-like_dom"/>
</dbReference>
<feature type="domain" description="Myb/SANT-like" evidence="11">
    <location>
        <begin position="165"/>
        <end position="262"/>
    </location>
</feature>
<dbReference type="InterPro" id="IPR024788">
    <property type="entry name" value="Malectin-like_Carb-bd_dom"/>
</dbReference>
<dbReference type="Pfam" id="PF12819">
    <property type="entry name" value="Malectin_like"/>
    <property type="match status" value="3"/>
</dbReference>
<dbReference type="Gene3D" id="3.80.10.10">
    <property type="entry name" value="Ribonuclease Inhibitor"/>
    <property type="match status" value="3"/>
</dbReference>
<dbReference type="PROSITE" id="PS51450">
    <property type="entry name" value="LRR"/>
    <property type="match status" value="1"/>
</dbReference>
<keyword evidence="3 10" id="KW-0812">Transmembrane</keyword>
<evidence type="ECO:0000313" key="13">
    <source>
        <dbReference type="EMBL" id="CAE5989763.1"/>
    </source>
</evidence>
<organism evidence="13 14">
    <name type="scientific">Arabidopsis arenosa</name>
    <name type="common">Sand rock-cress</name>
    <name type="synonym">Cardaminopsis arenosa</name>
    <dbReference type="NCBI Taxonomy" id="38785"/>
    <lineage>
        <taxon>Eukaryota</taxon>
        <taxon>Viridiplantae</taxon>
        <taxon>Streptophyta</taxon>
        <taxon>Embryophyta</taxon>
        <taxon>Tracheophyta</taxon>
        <taxon>Spermatophyta</taxon>
        <taxon>Magnoliopsida</taxon>
        <taxon>eudicotyledons</taxon>
        <taxon>Gunneridae</taxon>
        <taxon>Pentapetalae</taxon>
        <taxon>rosids</taxon>
        <taxon>malvids</taxon>
        <taxon>Brassicales</taxon>
        <taxon>Brassicaceae</taxon>
        <taxon>Camelineae</taxon>
        <taxon>Arabidopsis</taxon>
    </lineage>
</organism>
<dbReference type="SUPFAM" id="SSF56112">
    <property type="entry name" value="Protein kinase-like (PK-like)"/>
    <property type="match status" value="2"/>
</dbReference>
<dbReference type="PANTHER" id="PTHR45631:SF160">
    <property type="entry name" value="PROTEIN KINASE DOMAIN-CONTAINING PROTEIN"/>
    <property type="match status" value="1"/>
</dbReference>
<evidence type="ECO:0000313" key="14">
    <source>
        <dbReference type="Proteomes" id="UP000682877"/>
    </source>
</evidence>
<evidence type="ECO:0000256" key="6">
    <source>
        <dbReference type="ARBA" id="ARBA00022989"/>
    </source>
</evidence>
<dbReference type="FunFam" id="3.80.10.10:FF:000129">
    <property type="entry name" value="Leucine-rich repeat receptor-like kinase"/>
    <property type="match status" value="3"/>
</dbReference>
<dbReference type="PRINTS" id="PR00019">
    <property type="entry name" value="LEURICHRPT"/>
</dbReference>
<dbReference type="InterPro" id="IPR011009">
    <property type="entry name" value="Kinase-like_dom_sf"/>
</dbReference>
<protein>
    <recommendedName>
        <fullName evidence="15">Protein kinase domain-containing protein</fullName>
    </recommendedName>
</protein>
<evidence type="ECO:0000256" key="5">
    <source>
        <dbReference type="ARBA" id="ARBA00022737"/>
    </source>
</evidence>
<dbReference type="InterPro" id="IPR032675">
    <property type="entry name" value="LRR_dom_sf"/>
</dbReference>
<evidence type="ECO:0000256" key="10">
    <source>
        <dbReference type="SAM" id="Phobius"/>
    </source>
</evidence>
<feature type="domain" description="Malectin-like" evidence="12">
    <location>
        <begin position="1139"/>
        <end position="1465"/>
    </location>
</feature>
<evidence type="ECO:0000256" key="4">
    <source>
        <dbReference type="ARBA" id="ARBA00022729"/>
    </source>
</evidence>
<dbReference type="SMART" id="SM00369">
    <property type="entry name" value="LRR_TYP"/>
    <property type="match status" value="6"/>
</dbReference>
<dbReference type="EMBL" id="LR999453">
    <property type="protein sequence ID" value="CAE5989763.1"/>
    <property type="molecule type" value="Genomic_DNA"/>
</dbReference>
<feature type="domain" description="Malectin-like" evidence="12">
    <location>
        <begin position="1812"/>
        <end position="2137"/>
    </location>
</feature>
<dbReference type="SUPFAM" id="SSF52058">
    <property type="entry name" value="L domain-like"/>
    <property type="match status" value="3"/>
</dbReference>
<keyword evidence="7 10" id="KW-0472">Membrane</keyword>
<dbReference type="InterPro" id="IPR001611">
    <property type="entry name" value="Leu-rich_rpt"/>
</dbReference>
<evidence type="ECO:0000256" key="3">
    <source>
        <dbReference type="ARBA" id="ARBA00022692"/>
    </source>
</evidence>
<feature type="transmembrane region" description="Helical" evidence="10">
    <location>
        <begin position="1110"/>
        <end position="1128"/>
    </location>
</feature>
<dbReference type="Pfam" id="PF12776">
    <property type="entry name" value="Myb_DNA-bind_3"/>
    <property type="match status" value="2"/>
</dbReference>
<evidence type="ECO:0000259" key="12">
    <source>
        <dbReference type="Pfam" id="PF12819"/>
    </source>
</evidence>
<evidence type="ECO:0000256" key="1">
    <source>
        <dbReference type="ARBA" id="ARBA00004167"/>
    </source>
</evidence>
<keyword evidence="14" id="KW-1185">Reference proteome</keyword>
<dbReference type="PANTHER" id="PTHR45631">
    <property type="entry name" value="OS07G0107800 PROTEIN-RELATED"/>
    <property type="match status" value="1"/>
</dbReference>
<reference evidence="13" key="1">
    <citation type="submission" date="2021-01" db="EMBL/GenBank/DDBJ databases">
        <authorList>
            <person name="Bezrukov I."/>
        </authorList>
    </citation>
    <scope>NUCLEOTIDE SEQUENCE</scope>
</reference>
<name>A0A8S1ZZD0_ARAAE</name>
<feature type="transmembrane region" description="Helical" evidence="10">
    <location>
        <begin position="1780"/>
        <end position="1799"/>
    </location>
</feature>
<dbReference type="Pfam" id="PF13855">
    <property type="entry name" value="LRR_8"/>
    <property type="match status" value="3"/>
</dbReference>